<proteinExistence type="predicted"/>
<dbReference type="EMBL" id="JAHRIP010039317">
    <property type="protein sequence ID" value="MEQ2296007.1"/>
    <property type="molecule type" value="Genomic_DNA"/>
</dbReference>
<evidence type="ECO:0000313" key="1">
    <source>
        <dbReference type="EMBL" id="MEQ2296007.1"/>
    </source>
</evidence>
<evidence type="ECO:0000313" key="2">
    <source>
        <dbReference type="Proteomes" id="UP001469553"/>
    </source>
</evidence>
<comment type="caution">
    <text evidence="1">The sequence shown here is derived from an EMBL/GenBank/DDBJ whole genome shotgun (WGS) entry which is preliminary data.</text>
</comment>
<sequence length="74" mass="8418">MNIRTTKLVGKPTFHQAGLCSSFGEIAREEACGLRDEEEEKRVVGKNQTVEDWLPTEEQRTEELSIKTREILGV</sequence>
<name>A0ABV0YQ70_9TELE</name>
<gene>
    <name evidence="1" type="ORF">AMECASPLE_020395</name>
</gene>
<accession>A0ABV0YQ70</accession>
<organism evidence="1 2">
    <name type="scientific">Ameca splendens</name>
    <dbReference type="NCBI Taxonomy" id="208324"/>
    <lineage>
        <taxon>Eukaryota</taxon>
        <taxon>Metazoa</taxon>
        <taxon>Chordata</taxon>
        <taxon>Craniata</taxon>
        <taxon>Vertebrata</taxon>
        <taxon>Euteleostomi</taxon>
        <taxon>Actinopterygii</taxon>
        <taxon>Neopterygii</taxon>
        <taxon>Teleostei</taxon>
        <taxon>Neoteleostei</taxon>
        <taxon>Acanthomorphata</taxon>
        <taxon>Ovalentaria</taxon>
        <taxon>Atherinomorphae</taxon>
        <taxon>Cyprinodontiformes</taxon>
        <taxon>Goodeidae</taxon>
        <taxon>Ameca</taxon>
    </lineage>
</organism>
<reference evidence="1 2" key="1">
    <citation type="submission" date="2021-06" db="EMBL/GenBank/DDBJ databases">
        <authorList>
            <person name="Palmer J.M."/>
        </authorList>
    </citation>
    <scope>NUCLEOTIDE SEQUENCE [LARGE SCALE GENOMIC DNA]</scope>
    <source>
        <strain evidence="1 2">AS_MEX2019</strain>
        <tissue evidence="1">Muscle</tissue>
    </source>
</reference>
<dbReference type="Proteomes" id="UP001469553">
    <property type="component" value="Unassembled WGS sequence"/>
</dbReference>
<keyword evidence="2" id="KW-1185">Reference proteome</keyword>
<protein>
    <submittedName>
        <fullName evidence="1">Uncharacterized protein</fullName>
    </submittedName>
</protein>